<reference evidence="1 2" key="1">
    <citation type="journal article" date="2019" name="Nat. Ecol. Evol.">
        <title>Megaphylogeny resolves global patterns of mushroom evolution.</title>
        <authorList>
            <person name="Varga T."/>
            <person name="Krizsan K."/>
            <person name="Foldi C."/>
            <person name="Dima B."/>
            <person name="Sanchez-Garcia M."/>
            <person name="Sanchez-Ramirez S."/>
            <person name="Szollosi G.J."/>
            <person name="Szarkandi J.G."/>
            <person name="Papp V."/>
            <person name="Albert L."/>
            <person name="Andreopoulos W."/>
            <person name="Angelini C."/>
            <person name="Antonin V."/>
            <person name="Barry K.W."/>
            <person name="Bougher N.L."/>
            <person name="Buchanan P."/>
            <person name="Buyck B."/>
            <person name="Bense V."/>
            <person name="Catcheside P."/>
            <person name="Chovatia M."/>
            <person name="Cooper J."/>
            <person name="Damon W."/>
            <person name="Desjardin D."/>
            <person name="Finy P."/>
            <person name="Geml J."/>
            <person name="Haridas S."/>
            <person name="Hughes K."/>
            <person name="Justo A."/>
            <person name="Karasinski D."/>
            <person name="Kautmanova I."/>
            <person name="Kiss B."/>
            <person name="Kocsube S."/>
            <person name="Kotiranta H."/>
            <person name="LaButti K.M."/>
            <person name="Lechner B.E."/>
            <person name="Liimatainen K."/>
            <person name="Lipzen A."/>
            <person name="Lukacs Z."/>
            <person name="Mihaltcheva S."/>
            <person name="Morgado L.N."/>
            <person name="Niskanen T."/>
            <person name="Noordeloos M.E."/>
            <person name="Ohm R.A."/>
            <person name="Ortiz-Santana B."/>
            <person name="Ovrebo C."/>
            <person name="Racz N."/>
            <person name="Riley R."/>
            <person name="Savchenko A."/>
            <person name="Shiryaev A."/>
            <person name="Soop K."/>
            <person name="Spirin V."/>
            <person name="Szebenyi C."/>
            <person name="Tomsovsky M."/>
            <person name="Tulloss R.E."/>
            <person name="Uehling J."/>
            <person name="Grigoriev I.V."/>
            <person name="Vagvolgyi C."/>
            <person name="Papp T."/>
            <person name="Martin F.M."/>
            <person name="Miettinen O."/>
            <person name="Hibbett D.S."/>
            <person name="Nagy L.G."/>
        </authorList>
    </citation>
    <scope>NUCLEOTIDE SEQUENCE [LARGE SCALE GENOMIC DNA]</scope>
    <source>
        <strain evidence="1 2">NL-1719</strain>
    </source>
</reference>
<dbReference type="EMBL" id="ML208331">
    <property type="protein sequence ID" value="TFK69391.1"/>
    <property type="molecule type" value="Genomic_DNA"/>
</dbReference>
<dbReference type="Proteomes" id="UP000308600">
    <property type="component" value="Unassembled WGS sequence"/>
</dbReference>
<evidence type="ECO:0000313" key="1">
    <source>
        <dbReference type="EMBL" id="TFK69391.1"/>
    </source>
</evidence>
<gene>
    <name evidence="1" type="ORF">BDN72DRAFT_878461</name>
</gene>
<name>A0ACD3AVM2_9AGAR</name>
<organism evidence="1 2">
    <name type="scientific">Pluteus cervinus</name>
    <dbReference type="NCBI Taxonomy" id="181527"/>
    <lineage>
        <taxon>Eukaryota</taxon>
        <taxon>Fungi</taxon>
        <taxon>Dikarya</taxon>
        <taxon>Basidiomycota</taxon>
        <taxon>Agaricomycotina</taxon>
        <taxon>Agaricomycetes</taxon>
        <taxon>Agaricomycetidae</taxon>
        <taxon>Agaricales</taxon>
        <taxon>Pluteineae</taxon>
        <taxon>Pluteaceae</taxon>
        <taxon>Pluteus</taxon>
    </lineage>
</organism>
<keyword evidence="2" id="KW-1185">Reference proteome</keyword>
<evidence type="ECO:0000313" key="2">
    <source>
        <dbReference type="Proteomes" id="UP000308600"/>
    </source>
</evidence>
<proteinExistence type="predicted"/>
<accession>A0ACD3AVM2</accession>
<sequence length="353" mass="39132">MSDPLGMINWRADNGILIDKLLNEVEKPENAQILIGKRTENTAGRKNKTSGDSKTTVYKRIAPVVLPELAKLDLKVATSRVKTKWEDLFATFKKEYALLHKTGEGIGADDNGAEEYLLSYLAPSGPDENTDPAVSNLWDKICKRFPPFECLHKFLASCPNAVPPVVTTGVGPQGRRVVYYQHPSDIPTASQSEQSPSPEILAVIDPQLASQSQTNTPSASQSLAPSSQSRSASVSPAKKSVSELVDNAKKNIRKAAPKRTFEDMFIGLTKFRKQIEIAQARASSEAELADRKVALQERDQVLSMFNLKLLSREECQEKLAEIDGRFTKKPRIRSPSPKWDIEDEEPEEALDEE</sequence>
<protein>
    <submittedName>
        <fullName evidence="1">Uncharacterized protein</fullName>
    </submittedName>
</protein>